<comment type="caution">
    <text evidence="6">The sequence shown here is derived from an EMBL/GenBank/DDBJ whole genome shotgun (WGS) entry which is preliminary data.</text>
</comment>
<evidence type="ECO:0000256" key="5">
    <source>
        <dbReference type="SAM" id="Phobius"/>
    </source>
</evidence>
<evidence type="ECO:0000256" key="2">
    <source>
        <dbReference type="ARBA" id="ARBA00022692"/>
    </source>
</evidence>
<reference evidence="6 7" key="1">
    <citation type="submission" date="2024-06" db="EMBL/GenBank/DDBJ databases">
        <title>Genomic Encyclopedia of Type Strains, Phase IV (KMG-IV): sequencing the most valuable type-strain genomes for metagenomic binning, comparative biology and taxonomic classification.</title>
        <authorList>
            <person name="Goeker M."/>
        </authorList>
    </citation>
    <scope>NUCLEOTIDE SEQUENCE [LARGE SCALE GENOMIC DNA]</scope>
    <source>
        <strain evidence="6 7">DSM 29492</strain>
    </source>
</reference>
<feature type="transmembrane region" description="Helical" evidence="5">
    <location>
        <begin position="27"/>
        <end position="49"/>
    </location>
</feature>
<evidence type="ECO:0000313" key="6">
    <source>
        <dbReference type="EMBL" id="MET3750464.1"/>
    </source>
</evidence>
<keyword evidence="2 5" id="KW-0812">Transmembrane</keyword>
<gene>
    <name evidence="6" type="ORF">ABID24_001716</name>
</gene>
<comment type="subcellular location">
    <subcellularLocation>
        <location evidence="1">Membrane</location>
        <topology evidence="1">Multi-pass membrane protein</topology>
    </subcellularLocation>
</comment>
<evidence type="ECO:0000313" key="7">
    <source>
        <dbReference type="Proteomes" id="UP001549106"/>
    </source>
</evidence>
<evidence type="ECO:0000256" key="3">
    <source>
        <dbReference type="ARBA" id="ARBA00022989"/>
    </source>
</evidence>
<proteinExistence type="predicted"/>
<evidence type="ECO:0000256" key="1">
    <source>
        <dbReference type="ARBA" id="ARBA00004141"/>
    </source>
</evidence>
<dbReference type="Pfam" id="PF05105">
    <property type="entry name" value="Phage_holin_4_1"/>
    <property type="match status" value="1"/>
</dbReference>
<sequence length="141" mass="15298">MKYKIFTVIAFLGSTVAELFGGWDTALKTLLIFMVLDWLTGGIILPAVFRKSPKSPNGALESRAGWKGLCRKGMTLLYVLIAARLDMVLGVEYIRNAVCIGFIANEVLSIVENAGMMGVPMPSMIKKAVDILKDTAESGAR</sequence>
<keyword evidence="3 5" id="KW-1133">Transmembrane helix</keyword>
<dbReference type="InterPro" id="IPR006480">
    <property type="entry name" value="Phage_holin_4_1"/>
</dbReference>
<protein>
    <submittedName>
        <fullName evidence="6">Toxin secretion/phage lysis holin</fullName>
    </submittedName>
</protein>
<dbReference type="NCBIfam" id="TIGR01593">
    <property type="entry name" value="holin_tox_secr"/>
    <property type="match status" value="1"/>
</dbReference>
<dbReference type="Proteomes" id="UP001549106">
    <property type="component" value="Unassembled WGS sequence"/>
</dbReference>
<accession>A0ABV2M219</accession>
<dbReference type="RefSeq" id="WP_147600220.1">
    <property type="nucleotide sequence ID" value="NZ_JANJZT010000011.1"/>
</dbReference>
<evidence type="ECO:0000256" key="4">
    <source>
        <dbReference type="ARBA" id="ARBA00023136"/>
    </source>
</evidence>
<organism evidence="6 7">
    <name type="scientific">Blautia caecimuris</name>
    <dbReference type="NCBI Taxonomy" id="1796615"/>
    <lineage>
        <taxon>Bacteria</taxon>
        <taxon>Bacillati</taxon>
        <taxon>Bacillota</taxon>
        <taxon>Clostridia</taxon>
        <taxon>Lachnospirales</taxon>
        <taxon>Lachnospiraceae</taxon>
        <taxon>Blautia</taxon>
    </lineage>
</organism>
<name>A0ABV2M219_9FIRM</name>
<keyword evidence="7" id="KW-1185">Reference proteome</keyword>
<keyword evidence="4 5" id="KW-0472">Membrane</keyword>
<dbReference type="EMBL" id="JBEPMJ010000011">
    <property type="protein sequence ID" value="MET3750464.1"/>
    <property type="molecule type" value="Genomic_DNA"/>
</dbReference>